<dbReference type="GO" id="GO:0008209">
    <property type="term" value="P:androgen metabolic process"/>
    <property type="evidence" value="ECO:0007669"/>
    <property type="project" value="TreeGrafter"/>
</dbReference>
<comment type="catalytic activity">
    <reaction evidence="8">
        <text>17beta-hydroxy-5alpha-androstan-3-one + NAD(+) = 5alpha-androstan-3,17-dione + NADH + H(+)</text>
        <dbReference type="Rhea" id="RHEA:41992"/>
        <dbReference type="ChEBI" id="CHEBI:15378"/>
        <dbReference type="ChEBI" id="CHEBI:15994"/>
        <dbReference type="ChEBI" id="CHEBI:16330"/>
        <dbReference type="ChEBI" id="CHEBI:57540"/>
        <dbReference type="ChEBI" id="CHEBI:57945"/>
    </reaction>
    <physiologicalReaction direction="left-to-right" evidence="8">
        <dbReference type="Rhea" id="RHEA:41993"/>
    </physiologicalReaction>
</comment>
<dbReference type="PANTHER" id="PTHR43658">
    <property type="entry name" value="SHORT-CHAIN DEHYDROGENASE/REDUCTASE"/>
    <property type="match status" value="1"/>
</dbReference>
<dbReference type="EC" id="1.1.1.53" evidence="3"/>
<evidence type="ECO:0000256" key="14">
    <source>
        <dbReference type="ARBA" id="ARBA00052417"/>
    </source>
</evidence>
<evidence type="ECO:0000256" key="19">
    <source>
        <dbReference type="ARBA" id="ARBA00082399"/>
    </source>
</evidence>
<dbReference type="InterPro" id="IPR036291">
    <property type="entry name" value="NAD(P)-bd_dom_sf"/>
</dbReference>
<keyword evidence="2" id="KW-0560">Oxidoreductase</keyword>
<comment type="catalytic activity">
    <reaction evidence="12">
        <text>ursodeoxycholate + NAD(+) = 7-oxolithocholate + NADH + H(+)</text>
        <dbReference type="Rhea" id="RHEA:42028"/>
        <dbReference type="ChEBI" id="CHEBI:15378"/>
        <dbReference type="ChEBI" id="CHEBI:57540"/>
        <dbReference type="ChEBI" id="CHEBI:57945"/>
        <dbReference type="ChEBI" id="CHEBI:78604"/>
        <dbReference type="ChEBI" id="CHEBI:78605"/>
    </reaction>
    <physiologicalReaction direction="left-to-right" evidence="12">
        <dbReference type="Rhea" id="RHEA:42029"/>
    </physiologicalReaction>
</comment>
<comment type="similarity">
    <text evidence="1">Belongs to the short-chain dehydrogenases/reductases (SDR) family.</text>
</comment>
<evidence type="ECO:0000256" key="6">
    <source>
        <dbReference type="ARBA" id="ARBA00050141"/>
    </source>
</evidence>
<evidence type="ECO:0000256" key="12">
    <source>
        <dbReference type="ARBA" id="ARBA00051831"/>
    </source>
</evidence>
<comment type="catalytic activity">
    <reaction evidence="7">
        <text>5alpha-androstane-3alpha,17beta-diol + NAD(+) = 17beta-hydroxy-5alpha-androstan-3-one + NADH + H(+)</text>
        <dbReference type="Rhea" id="RHEA:42004"/>
        <dbReference type="ChEBI" id="CHEBI:15378"/>
        <dbReference type="ChEBI" id="CHEBI:16330"/>
        <dbReference type="ChEBI" id="CHEBI:36713"/>
        <dbReference type="ChEBI" id="CHEBI:57540"/>
        <dbReference type="ChEBI" id="CHEBI:57945"/>
        <dbReference type="EC" id="1.1.1.53"/>
    </reaction>
    <physiologicalReaction direction="right-to-left" evidence="7">
        <dbReference type="Rhea" id="RHEA:42006"/>
    </physiologicalReaction>
</comment>
<evidence type="ECO:0000256" key="7">
    <source>
        <dbReference type="ARBA" id="ARBA00050365"/>
    </source>
</evidence>
<dbReference type="STRING" id="400727.A0A2T7NTE6"/>
<evidence type="ECO:0000256" key="1">
    <source>
        <dbReference type="ARBA" id="ARBA00006484"/>
    </source>
</evidence>
<dbReference type="EC" id="1.1.1.62" evidence="4"/>
<evidence type="ECO:0000256" key="11">
    <source>
        <dbReference type="ARBA" id="ARBA00051637"/>
    </source>
</evidence>
<evidence type="ECO:0000259" key="20">
    <source>
        <dbReference type="SMART" id="SM00822"/>
    </source>
</evidence>
<evidence type="ECO:0000313" key="22">
    <source>
        <dbReference type="Proteomes" id="UP000245119"/>
    </source>
</evidence>
<dbReference type="CDD" id="cd05371">
    <property type="entry name" value="HSD10-like_SDR_c"/>
    <property type="match status" value="1"/>
</dbReference>
<dbReference type="AlphaFoldDB" id="A0A2T7NTE6"/>
<dbReference type="GO" id="GO:0047044">
    <property type="term" value="F:androstan-3-alpha,17-beta-diol dehydrogenase (NAD+) activity"/>
    <property type="evidence" value="ECO:0007669"/>
    <property type="project" value="UniProtKB-EC"/>
</dbReference>
<evidence type="ECO:0000256" key="5">
    <source>
        <dbReference type="ARBA" id="ARBA00049381"/>
    </source>
</evidence>
<evidence type="ECO:0000256" key="9">
    <source>
        <dbReference type="ARBA" id="ARBA00050927"/>
    </source>
</evidence>
<comment type="catalytic activity">
    <reaction evidence="6">
        <text>a (3S)-3-hydroxyacyl-CoA + NAD(+) = a 3-oxoacyl-CoA + NADH + H(+)</text>
        <dbReference type="Rhea" id="RHEA:22432"/>
        <dbReference type="ChEBI" id="CHEBI:15378"/>
        <dbReference type="ChEBI" id="CHEBI:57318"/>
        <dbReference type="ChEBI" id="CHEBI:57540"/>
        <dbReference type="ChEBI" id="CHEBI:57945"/>
        <dbReference type="ChEBI" id="CHEBI:90726"/>
        <dbReference type="EC" id="1.1.1.35"/>
    </reaction>
    <physiologicalReaction direction="left-to-right" evidence="6">
        <dbReference type="Rhea" id="RHEA:22433"/>
    </physiologicalReaction>
    <physiologicalReaction direction="right-to-left" evidence="6">
        <dbReference type="Rhea" id="RHEA:22434"/>
    </physiologicalReaction>
</comment>
<comment type="catalytic activity">
    <reaction evidence="10">
        <text>(3S)-3-hydroxybutanoyl-CoA + NAD(+) = acetoacetyl-CoA + NADH + H(+)</text>
        <dbReference type="Rhea" id="RHEA:30799"/>
        <dbReference type="ChEBI" id="CHEBI:15378"/>
        <dbReference type="ChEBI" id="CHEBI:57286"/>
        <dbReference type="ChEBI" id="CHEBI:57316"/>
        <dbReference type="ChEBI" id="CHEBI:57540"/>
        <dbReference type="ChEBI" id="CHEBI:57945"/>
    </reaction>
    <physiologicalReaction direction="left-to-right" evidence="10">
        <dbReference type="Rhea" id="RHEA:30800"/>
    </physiologicalReaction>
    <physiologicalReaction direction="right-to-left" evidence="10">
        <dbReference type="Rhea" id="RHEA:30801"/>
    </physiologicalReaction>
</comment>
<protein>
    <recommendedName>
        <fullName evidence="16">3-hydroxyacyl-CoA dehydrogenase type-2</fullName>
        <ecNumber evidence="3">1.1.1.53</ecNumber>
        <ecNumber evidence="4">1.1.1.62</ecNumber>
    </recommendedName>
    <alternativeName>
        <fullName evidence="18">3-hydroxyacyl-CoA dehydrogenase type II</fullName>
    </alternativeName>
    <alternativeName>
        <fullName evidence="19">Mitochondrial ribonuclease P protein 2</fullName>
    </alternativeName>
    <alternativeName>
        <fullName evidence="17">Type II HADH</fullName>
    </alternativeName>
</protein>
<dbReference type="EMBL" id="PZQS01000009">
    <property type="protein sequence ID" value="PVD24434.1"/>
    <property type="molecule type" value="Genomic_DNA"/>
</dbReference>
<evidence type="ECO:0000256" key="17">
    <source>
        <dbReference type="ARBA" id="ARBA00079624"/>
    </source>
</evidence>
<evidence type="ECO:0000256" key="8">
    <source>
        <dbReference type="ARBA" id="ARBA00050435"/>
    </source>
</evidence>
<dbReference type="FunFam" id="3.40.50.720:FF:000215">
    <property type="entry name" value="3-hydroxyacyl-CoA dehydrogenase type-2"/>
    <property type="match status" value="1"/>
</dbReference>
<dbReference type="Proteomes" id="UP000245119">
    <property type="component" value="Linkage Group LG9"/>
</dbReference>
<reference evidence="21 22" key="1">
    <citation type="submission" date="2018-04" db="EMBL/GenBank/DDBJ databases">
        <title>The genome of golden apple snail Pomacea canaliculata provides insight into stress tolerance and invasive adaptation.</title>
        <authorList>
            <person name="Liu C."/>
            <person name="Liu B."/>
            <person name="Ren Y."/>
            <person name="Zhang Y."/>
            <person name="Wang H."/>
            <person name="Li S."/>
            <person name="Jiang F."/>
            <person name="Yin L."/>
            <person name="Zhang G."/>
            <person name="Qian W."/>
            <person name="Fan W."/>
        </authorList>
    </citation>
    <scope>NUCLEOTIDE SEQUENCE [LARGE SCALE GENOMIC DNA]</scope>
    <source>
        <strain evidence="21">SZHN2017</strain>
        <tissue evidence="21">Muscle</tissue>
    </source>
</reference>
<dbReference type="GO" id="GO:0008210">
    <property type="term" value="P:estrogen metabolic process"/>
    <property type="evidence" value="ECO:0007669"/>
    <property type="project" value="TreeGrafter"/>
</dbReference>
<proteinExistence type="inferred from homology"/>
<dbReference type="PRINTS" id="PR00081">
    <property type="entry name" value="GDHRDH"/>
</dbReference>
<evidence type="ECO:0000256" key="10">
    <source>
        <dbReference type="ARBA" id="ARBA00051004"/>
    </source>
</evidence>
<comment type="catalytic activity">
    <reaction evidence="15">
        <text>11-dehydrocorticosterone + NAD(+) = pregn-4-ene-3,11,20,21-tetraone + NADH + H(+)</text>
        <dbReference type="Rhea" id="RHEA:42020"/>
        <dbReference type="ChEBI" id="CHEBI:15378"/>
        <dbReference type="ChEBI" id="CHEBI:57540"/>
        <dbReference type="ChEBI" id="CHEBI:57945"/>
        <dbReference type="ChEBI" id="CHEBI:78600"/>
        <dbReference type="ChEBI" id="CHEBI:78601"/>
    </reaction>
    <physiologicalReaction direction="left-to-right" evidence="15">
        <dbReference type="Rhea" id="RHEA:42021"/>
    </physiologicalReaction>
</comment>
<organism evidence="21 22">
    <name type="scientific">Pomacea canaliculata</name>
    <name type="common">Golden apple snail</name>
    <dbReference type="NCBI Taxonomy" id="400727"/>
    <lineage>
        <taxon>Eukaryota</taxon>
        <taxon>Metazoa</taxon>
        <taxon>Spiralia</taxon>
        <taxon>Lophotrochozoa</taxon>
        <taxon>Mollusca</taxon>
        <taxon>Gastropoda</taxon>
        <taxon>Caenogastropoda</taxon>
        <taxon>Architaenioglossa</taxon>
        <taxon>Ampullarioidea</taxon>
        <taxon>Ampullariidae</taxon>
        <taxon>Pomacea</taxon>
    </lineage>
</organism>
<comment type="catalytic activity">
    <reaction evidence="13">
        <text>5alpha-pregnan-20beta-ol-3-one + NAD(+) = 5alpha-pregnane-3,20-dione + NADH + H(+)</text>
        <dbReference type="Rhea" id="RHEA:42008"/>
        <dbReference type="ChEBI" id="CHEBI:15378"/>
        <dbReference type="ChEBI" id="CHEBI:28952"/>
        <dbReference type="ChEBI" id="CHEBI:57540"/>
        <dbReference type="ChEBI" id="CHEBI:57945"/>
        <dbReference type="ChEBI" id="CHEBI:78594"/>
    </reaction>
    <physiologicalReaction direction="left-to-right" evidence="13">
        <dbReference type="Rhea" id="RHEA:42009"/>
    </physiologicalReaction>
</comment>
<dbReference type="InterPro" id="IPR057326">
    <property type="entry name" value="KR_dom"/>
</dbReference>
<evidence type="ECO:0000313" key="21">
    <source>
        <dbReference type="EMBL" id="PVD24434.1"/>
    </source>
</evidence>
<dbReference type="GO" id="GO:0003857">
    <property type="term" value="F:(3S)-3-hydroxyacyl-CoA dehydrogenase (NAD+) activity"/>
    <property type="evidence" value="ECO:0007669"/>
    <property type="project" value="UniProtKB-EC"/>
</dbReference>
<dbReference type="SUPFAM" id="SSF51735">
    <property type="entry name" value="NAD(P)-binding Rossmann-fold domains"/>
    <property type="match status" value="1"/>
</dbReference>
<dbReference type="Gene3D" id="3.40.50.720">
    <property type="entry name" value="NAD(P)-binding Rossmann-like Domain"/>
    <property type="match status" value="1"/>
</dbReference>
<gene>
    <name evidence="21" type="ORF">C0Q70_14917</name>
</gene>
<dbReference type="OrthoDB" id="1274115at2759"/>
<comment type="caution">
    <text evidence="21">The sequence shown here is derived from an EMBL/GenBank/DDBJ whole genome shotgun (WGS) entry which is preliminary data.</text>
</comment>
<comment type="catalytic activity">
    <reaction evidence="5">
        <text>17beta-estradiol + NAD(+) = estrone + NADH + H(+)</text>
        <dbReference type="Rhea" id="RHEA:24612"/>
        <dbReference type="ChEBI" id="CHEBI:15378"/>
        <dbReference type="ChEBI" id="CHEBI:16469"/>
        <dbReference type="ChEBI" id="CHEBI:17263"/>
        <dbReference type="ChEBI" id="CHEBI:57540"/>
        <dbReference type="ChEBI" id="CHEBI:57945"/>
        <dbReference type="EC" id="1.1.1.62"/>
    </reaction>
    <physiologicalReaction direction="left-to-right" evidence="5">
        <dbReference type="Rhea" id="RHEA:24613"/>
    </physiologicalReaction>
</comment>
<comment type="catalytic activity">
    <reaction evidence="9">
        <text>cortisol + NAD(+) = 11beta,17alpha-dihydroxypregn-4-ene-3,20,21-trione + NADH + H(+)</text>
        <dbReference type="Rhea" id="RHEA:42012"/>
        <dbReference type="ChEBI" id="CHEBI:15378"/>
        <dbReference type="ChEBI" id="CHEBI:17650"/>
        <dbReference type="ChEBI" id="CHEBI:57540"/>
        <dbReference type="ChEBI" id="CHEBI:57945"/>
        <dbReference type="ChEBI" id="CHEBI:78595"/>
    </reaction>
    <physiologicalReaction direction="left-to-right" evidence="9">
        <dbReference type="Rhea" id="RHEA:42013"/>
    </physiologicalReaction>
</comment>
<dbReference type="GO" id="GO:0006631">
    <property type="term" value="P:fatty acid metabolic process"/>
    <property type="evidence" value="ECO:0007669"/>
    <property type="project" value="TreeGrafter"/>
</dbReference>
<dbReference type="Pfam" id="PF00106">
    <property type="entry name" value="adh_short"/>
    <property type="match status" value="1"/>
</dbReference>
<keyword evidence="22" id="KW-1185">Reference proteome</keyword>
<evidence type="ECO:0000256" key="3">
    <source>
        <dbReference type="ARBA" id="ARBA00024071"/>
    </source>
</evidence>
<feature type="domain" description="Ketoreductase" evidence="20">
    <location>
        <begin position="9"/>
        <end position="191"/>
    </location>
</feature>
<dbReference type="SMART" id="SM00822">
    <property type="entry name" value="PKS_KR"/>
    <property type="match status" value="1"/>
</dbReference>
<evidence type="ECO:0000256" key="18">
    <source>
        <dbReference type="ARBA" id="ARBA00082293"/>
    </source>
</evidence>
<evidence type="ECO:0000256" key="16">
    <source>
        <dbReference type="ARBA" id="ARBA00072938"/>
    </source>
</evidence>
<dbReference type="PANTHER" id="PTHR43658:SF8">
    <property type="entry name" value="17-BETA-HYDROXYSTEROID DEHYDROGENASE 14-RELATED"/>
    <property type="match status" value="1"/>
</dbReference>
<dbReference type="InterPro" id="IPR002347">
    <property type="entry name" value="SDR_fam"/>
</dbReference>
<evidence type="ECO:0000256" key="13">
    <source>
        <dbReference type="ARBA" id="ARBA00052095"/>
    </source>
</evidence>
<name>A0A2T7NTE6_POMCA</name>
<dbReference type="GO" id="GO:0005739">
    <property type="term" value="C:mitochondrion"/>
    <property type="evidence" value="ECO:0007669"/>
    <property type="project" value="TreeGrafter"/>
</dbReference>
<comment type="catalytic activity">
    <reaction evidence="11">
        <text>3beta,7beta-dihydroxy-5beta-cholan-24-oate + NAD(+) = 3beta-hydroxy-7-oxo-5beta-cholan-24-oate + NADH + H(+)</text>
        <dbReference type="Rhea" id="RHEA:42024"/>
        <dbReference type="ChEBI" id="CHEBI:15378"/>
        <dbReference type="ChEBI" id="CHEBI:57540"/>
        <dbReference type="ChEBI" id="CHEBI:57945"/>
        <dbReference type="ChEBI" id="CHEBI:78602"/>
        <dbReference type="ChEBI" id="CHEBI:78603"/>
    </reaction>
    <physiologicalReaction direction="left-to-right" evidence="11">
        <dbReference type="Rhea" id="RHEA:42025"/>
    </physiologicalReaction>
</comment>
<comment type="catalytic activity">
    <reaction evidence="14">
        <text>cortisone + NAD(+) = 17alpha-hydroxypregn-4-en-3,11,20-trione-21-al + NADH + H(+)</text>
        <dbReference type="Rhea" id="RHEA:42016"/>
        <dbReference type="ChEBI" id="CHEBI:15378"/>
        <dbReference type="ChEBI" id="CHEBI:16962"/>
        <dbReference type="ChEBI" id="CHEBI:57540"/>
        <dbReference type="ChEBI" id="CHEBI:57945"/>
        <dbReference type="ChEBI" id="CHEBI:78596"/>
    </reaction>
    <physiologicalReaction direction="left-to-right" evidence="14">
        <dbReference type="Rhea" id="RHEA:42017"/>
    </physiologicalReaction>
</comment>
<evidence type="ECO:0000256" key="4">
    <source>
        <dbReference type="ARBA" id="ARBA00024072"/>
    </source>
</evidence>
<dbReference type="GO" id="GO:0004303">
    <property type="term" value="F:estradiol 17-beta-dehydrogenase [NAD(P)+] activity"/>
    <property type="evidence" value="ECO:0007669"/>
    <property type="project" value="UniProtKB-EC"/>
</dbReference>
<accession>A0A2T7NTE6</accession>
<evidence type="ECO:0000256" key="15">
    <source>
        <dbReference type="ARBA" id="ARBA00052668"/>
    </source>
</evidence>
<sequence length="243" mass="25535">MSSIGTLKGLVGLVTGAASGLGRATAERFVQQGARVVLCDLPSSSGADVAKGLGDACVFAPTDVTSEADVKKALEIAKEKFGRLDVAVNCAGIGVAFKVYNFNKERPHSLEEFSRVIQVNTIGTFNVIRLAVGLIGKNSPTADGQRGVVINTASVAAFDGQMGQAAYSASKEPLGRLYAFGLFDTPLLASLPEKVRLFLASTIPFPSRLGNPGEYAHLVQTIVENPLLNGEVIRLDGALRMMP</sequence>
<evidence type="ECO:0000256" key="2">
    <source>
        <dbReference type="ARBA" id="ARBA00023002"/>
    </source>
</evidence>